<dbReference type="PROSITE" id="PS51257">
    <property type="entry name" value="PROKAR_LIPOPROTEIN"/>
    <property type="match status" value="1"/>
</dbReference>
<evidence type="ECO:0000313" key="4">
    <source>
        <dbReference type="Proteomes" id="UP000466607"/>
    </source>
</evidence>
<evidence type="ECO:0000256" key="1">
    <source>
        <dbReference type="SAM" id="SignalP"/>
    </source>
</evidence>
<feature type="domain" description="ABC-type glycine betaine transport system substrate-binding" evidence="2">
    <location>
        <begin position="25"/>
        <end position="271"/>
    </location>
</feature>
<dbReference type="EMBL" id="AP022586">
    <property type="protein sequence ID" value="BBY14718.1"/>
    <property type="molecule type" value="Genomic_DNA"/>
</dbReference>
<dbReference type="GO" id="GO:0043190">
    <property type="term" value="C:ATP-binding cassette (ABC) transporter complex"/>
    <property type="evidence" value="ECO:0007669"/>
    <property type="project" value="InterPro"/>
</dbReference>
<keyword evidence="1" id="KW-0732">Signal</keyword>
<dbReference type="RefSeq" id="WP_134060780.1">
    <property type="nucleotide sequence ID" value="NZ_AP022586.1"/>
</dbReference>
<organism evidence="3 4">
    <name type="scientific">Mycolicibacterium litorale</name>
    <dbReference type="NCBI Taxonomy" id="758802"/>
    <lineage>
        <taxon>Bacteria</taxon>
        <taxon>Bacillati</taxon>
        <taxon>Actinomycetota</taxon>
        <taxon>Actinomycetes</taxon>
        <taxon>Mycobacteriales</taxon>
        <taxon>Mycobacteriaceae</taxon>
        <taxon>Mycolicibacterium</taxon>
    </lineage>
</organism>
<gene>
    <name evidence="3" type="ORF">MLIT_03100</name>
</gene>
<reference evidence="3 4" key="1">
    <citation type="journal article" date="2019" name="Emerg. Microbes Infect.">
        <title>Comprehensive subspecies identification of 175 nontuberculous mycobacteria species based on 7547 genomic profiles.</title>
        <authorList>
            <person name="Matsumoto Y."/>
            <person name="Kinjo T."/>
            <person name="Motooka D."/>
            <person name="Nabeya D."/>
            <person name="Jung N."/>
            <person name="Uechi K."/>
            <person name="Horii T."/>
            <person name="Iida T."/>
            <person name="Fujita J."/>
            <person name="Nakamura S."/>
        </authorList>
    </citation>
    <scope>NUCLEOTIDE SEQUENCE [LARGE SCALE GENOMIC DNA]</scope>
    <source>
        <strain evidence="3 4">JCM 17423</strain>
    </source>
</reference>
<sequence>MRRLLVALCAVVVVAACGAPQPGPSLRIGSAEDDASVLTAHLYAAALRYYGTATRVEPTADPLTALDAGDVAVVPGLTGRLLQRFQPDATARADEQVYRDMVSALPEGIGAGDYTTAAEDKPALAVTERTVAELGGQDLSALVRRCGEVTPGRVRGVRTPAAIGTCRLPNPREFPDSATLFAAVQAGKVDAAWTTTAAPDIPPRLVVLADRTALVRAENVVPLYRRNTLDESQILALNEVAGVLDTAALAQMRAQVAEGADPAAVADEWLAAHPLRD</sequence>
<dbReference type="Gene3D" id="3.40.190.120">
    <property type="entry name" value="Osmoprotection protein (prox), domain 2"/>
    <property type="match status" value="1"/>
</dbReference>
<dbReference type="SUPFAM" id="SSF53850">
    <property type="entry name" value="Periplasmic binding protein-like II"/>
    <property type="match status" value="1"/>
</dbReference>
<accession>A0AAD1IN63</accession>
<protein>
    <submittedName>
        <fullName evidence="3">ABC transporter substrate-binding protein</fullName>
    </submittedName>
</protein>
<dbReference type="GO" id="GO:0022857">
    <property type="term" value="F:transmembrane transporter activity"/>
    <property type="evidence" value="ECO:0007669"/>
    <property type="project" value="InterPro"/>
</dbReference>
<feature type="signal peptide" evidence="1">
    <location>
        <begin position="1"/>
        <end position="18"/>
    </location>
</feature>
<dbReference type="Proteomes" id="UP000466607">
    <property type="component" value="Chromosome"/>
</dbReference>
<dbReference type="Pfam" id="PF04069">
    <property type="entry name" value="OpuAC"/>
    <property type="match status" value="1"/>
</dbReference>
<name>A0AAD1IN63_9MYCO</name>
<dbReference type="InterPro" id="IPR007210">
    <property type="entry name" value="ABC_Gly_betaine_transp_sub-bd"/>
</dbReference>
<keyword evidence="4" id="KW-1185">Reference proteome</keyword>
<dbReference type="Gene3D" id="3.40.190.10">
    <property type="entry name" value="Periplasmic binding protein-like II"/>
    <property type="match status" value="1"/>
</dbReference>
<proteinExistence type="predicted"/>
<evidence type="ECO:0000313" key="3">
    <source>
        <dbReference type="EMBL" id="BBY14718.1"/>
    </source>
</evidence>
<evidence type="ECO:0000259" key="2">
    <source>
        <dbReference type="Pfam" id="PF04069"/>
    </source>
</evidence>
<feature type="chain" id="PRO_5042245295" evidence="1">
    <location>
        <begin position="19"/>
        <end position="277"/>
    </location>
</feature>
<dbReference type="AlphaFoldDB" id="A0AAD1IN63"/>